<reference evidence="1 2" key="1">
    <citation type="journal article" date="2021" name="Sci. Rep.">
        <title>Genome sequencing of the multicellular alga Astrephomene provides insights into convergent evolution of germ-soma differentiation.</title>
        <authorList>
            <person name="Yamashita S."/>
            <person name="Yamamoto K."/>
            <person name="Matsuzaki R."/>
            <person name="Suzuki S."/>
            <person name="Yamaguchi H."/>
            <person name="Hirooka S."/>
            <person name="Minakuchi Y."/>
            <person name="Miyagishima S."/>
            <person name="Kawachi M."/>
            <person name="Toyoda A."/>
            <person name="Nozaki H."/>
        </authorList>
    </citation>
    <scope>NUCLEOTIDE SEQUENCE [LARGE SCALE GENOMIC DNA]</scope>
    <source>
        <strain evidence="1 2">NIES-4017</strain>
    </source>
</reference>
<accession>A0AAD3HMP2</accession>
<feature type="non-terminal residue" evidence="1">
    <location>
        <position position="137"/>
    </location>
</feature>
<comment type="caution">
    <text evidence="1">The sequence shown here is derived from an EMBL/GenBank/DDBJ whole genome shotgun (WGS) entry which is preliminary data.</text>
</comment>
<protein>
    <submittedName>
        <fullName evidence="1">Uncharacterized protein</fullName>
    </submittedName>
</protein>
<name>A0AAD3HMP2_9CHLO</name>
<evidence type="ECO:0000313" key="1">
    <source>
        <dbReference type="EMBL" id="GFR47044.1"/>
    </source>
</evidence>
<dbReference type="Proteomes" id="UP001054857">
    <property type="component" value="Unassembled WGS sequence"/>
</dbReference>
<sequence length="137" mass="14823">FKGVLAGVPEGPAGAGYCVVTHFRLLGCGVLGRMRVRGLYELDEGDPARMWVTFVGFSLEPVSPDAGSLELWRGALAAHNPSMDERGVIDVTFENRNRYGMRYVLMDPELQLALGNSGALTTMQRVPFGGSESSESQ</sequence>
<proteinExistence type="predicted"/>
<dbReference type="EMBL" id="BMAR01000016">
    <property type="protein sequence ID" value="GFR47044.1"/>
    <property type="molecule type" value="Genomic_DNA"/>
</dbReference>
<keyword evidence="2" id="KW-1185">Reference proteome</keyword>
<evidence type="ECO:0000313" key="2">
    <source>
        <dbReference type="Proteomes" id="UP001054857"/>
    </source>
</evidence>
<dbReference type="AlphaFoldDB" id="A0AAD3HMP2"/>
<gene>
    <name evidence="1" type="ORF">Agub_g8729</name>
</gene>
<organism evidence="1 2">
    <name type="scientific">Astrephomene gubernaculifera</name>
    <dbReference type="NCBI Taxonomy" id="47775"/>
    <lineage>
        <taxon>Eukaryota</taxon>
        <taxon>Viridiplantae</taxon>
        <taxon>Chlorophyta</taxon>
        <taxon>core chlorophytes</taxon>
        <taxon>Chlorophyceae</taxon>
        <taxon>CS clade</taxon>
        <taxon>Chlamydomonadales</taxon>
        <taxon>Astrephomenaceae</taxon>
        <taxon>Astrephomene</taxon>
    </lineage>
</organism>